<dbReference type="InterPro" id="IPR017969">
    <property type="entry name" value="Heavy-metal-associated_CS"/>
</dbReference>
<dbReference type="RefSeq" id="WP_106580817.1">
    <property type="nucleotide sequence ID" value="NZ_PYGA01000001.1"/>
</dbReference>
<keyword evidence="4" id="KW-1185">Reference proteome</keyword>
<name>A0A2P8DTR7_9ACTN</name>
<dbReference type="GO" id="GO:0006825">
    <property type="term" value="P:copper ion transport"/>
    <property type="evidence" value="ECO:0007669"/>
    <property type="project" value="InterPro"/>
</dbReference>
<dbReference type="CDD" id="cd00371">
    <property type="entry name" value="HMA"/>
    <property type="match status" value="1"/>
</dbReference>
<reference evidence="3 4" key="1">
    <citation type="submission" date="2018-03" db="EMBL/GenBank/DDBJ databases">
        <title>Genomic Encyclopedia of Archaeal and Bacterial Type Strains, Phase II (KMG-II): from individual species to whole genera.</title>
        <authorList>
            <person name="Goeker M."/>
        </authorList>
    </citation>
    <scope>NUCLEOTIDE SEQUENCE [LARGE SCALE GENOMIC DNA]</scope>
    <source>
        <strain evidence="3 4">DSM 45312</strain>
    </source>
</reference>
<keyword evidence="1" id="KW-0479">Metal-binding</keyword>
<proteinExistence type="predicted"/>
<dbReference type="InterPro" id="IPR036163">
    <property type="entry name" value="HMA_dom_sf"/>
</dbReference>
<dbReference type="InterPro" id="IPR006121">
    <property type="entry name" value="HMA_dom"/>
</dbReference>
<evidence type="ECO:0000256" key="1">
    <source>
        <dbReference type="ARBA" id="ARBA00022723"/>
    </source>
</evidence>
<dbReference type="GO" id="GO:0005507">
    <property type="term" value="F:copper ion binding"/>
    <property type="evidence" value="ECO:0007669"/>
    <property type="project" value="InterPro"/>
</dbReference>
<sequence>MASSTYTVQGMTCDHCAGAVTSEVTAIPGVTEVAVDVAAGRLTVFSAEPVPDQAVNDAVEEAGYEVVGA</sequence>
<gene>
    <name evidence="3" type="ORF">CLV63_10185</name>
</gene>
<dbReference type="Gene3D" id="3.30.70.100">
    <property type="match status" value="1"/>
</dbReference>
<dbReference type="OrthoDB" id="9813965at2"/>
<evidence type="ECO:0000313" key="4">
    <source>
        <dbReference type="Proteomes" id="UP000240542"/>
    </source>
</evidence>
<evidence type="ECO:0000313" key="3">
    <source>
        <dbReference type="EMBL" id="PSL00611.1"/>
    </source>
</evidence>
<feature type="domain" description="HMA" evidence="2">
    <location>
        <begin position="2"/>
        <end position="67"/>
    </location>
</feature>
<dbReference type="Pfam" id="PF00403">
    <property type="entry name" value="HMA"/>
    <property type="match status" value="1"/>
</dbReference>
<dbReference type="Proteomes" id="UP000240542">
    <property type="component" value="Unassembled WGS sequence"/>
</dbReference>
<dbReference type="InterPro" id="IPR000428">
    <property type="entry name" value="Cu-bd"/>
</dbReference>
<dbReference type="SUPFAM" id="SSF55008">
    <property type="entry name" value="HMA, heavy metal-associated domain"/>
    <property type="match status" value="1"/>
</dbReference>
<organism evidence="3 4">
    <name type="scientific">Murinocardiopsis flavida</name>
    <dbReference type="NCBI Taxonomy" id="645275"/>
    <lineage>
        <taxon>Bacteria</taxon>
        <taxon>Bacillati</taxon>
        <taxon>Actinomycetota</taxon>
        <taxon>Actinomycetes</taxon>
        <taxon>Streptosporangiales</taxon>
        <taxon>Nocardiopsidaceae</taxon>
        <taxon>Murinocardiopsis</taxon>
    </lineage>
</organism>
<dbReference type="AlphaFoldDB" id="A0A2P8DTR7"/>
<evidence type="ECO:0000259" key="2">
    <source>
        <dbReference type="PROSITE" id="PS50846"/>
    </source>
</evidence>
<accession>A0A2P8DTR7</accession>
<dbReference type="PROSITE" id="PS50846">
    <property type="entry name" value="HMA_2"/>
    <property type="match status" value="1"/>
</dbReference>
<dbReference type="EMBL" id="PYGA01000001">
    <property type="protein sequence ID" value="PSL00611.1"/>
    <property type="molecule type" value="Genomic_DNA"/>
</dbReference>
<dbReference type="PROSITE" id="PS01047">
    <property type="entry name" value="HMA_1"/>
    <property type="match status" value="1"/>
</dbReference>
<protein>
    <submittedName>
        <fullName evidence="3">Copper chaperone CopZ</fullName>
    </submittedName>
</protein>
<comment type="caution">
    <text evidence="3">The sequence shown here is derived from an EMBL/GenBank/DDBJ whole genome shotgun (WGS) entry which is preliminary data.</text>
</comment>
<dbReference type="PRINTS" id="PR00944">
    <property type="entry name" value="CUEXPORT"/>
</dbReference>